<organism evidence="2 3">
    <name type="scientific">Porcisia hertigi</name>
    <dbReference type="NCBI Taxonomy" id="2761500"/>
    <lineage>
        <taxon>Eukaryota</taxon>
        <taxon>Discoba</taxon>
        <taxon>Euglenozoa</taxon>
        <taxon>Kinetoplastea</taxon>
        <taxon>Metakinetoplastina</taxon>
        <taxon>Trypanosomatida</taxon>
        <taxon>Trypanosomatidae</taxon>
        <taxon>Leishmaniinae</taxon>
        <taxon>Porcisia</taxon>
    </lineage>
</organism>
<feature type="region of interest" description="Disordered" evidence="1">
    <location>
        <begin position="1"/>
        <end position="85"/>
    </location>
</feature>
<proteinExistence type="predicted"/>
<gene>
    <name evidence="2" type="ORF">JKF63_02475</name>
</gene>
<name>A0A836L2T8_9TRYP</name>
<dbReference type="KEGG" id="phet:94288577"/>
<dbReference type="AlphaFoldDB" id="A0A836L2T8"/>
<feature type="region of interest" description="Disordered" evidence="1">
    <location>
        <begin position="419"/>
        <end position="449"/>
    </location>
</feature>
<evidence type="ECO:0000313" key="2">
    <source>
        <dbReference type="EMBL" id="KAG5496174.1"/>
    </source>
</evidence>
<evidence type="ECO:0000313" key="3">
    <source>
        <dbReference type="Proteomes" id="UP000674318"/>
    </source>
</evidence>
<dbReference type="CDD" id="cd23675">
    <property type="entry name" value="KPAF2"/>
    <property type="match status" value="1"/>
</dbReference>
<protein>
    <submittedName>
        <fullName evidence="2">Uncharacterized protein</fullName>
    </submittedName>
</protein>
<keyword evidence="3" id="KW-1185">Reference proteome</keyword>
<reference evidence="2 3" key="1">
    <citation type="submission" date="2021-02" db="EMBL/GenBank/DDBJ databases">
        <title>Porcisia hertigi Genome sequencing and assembly.</title>
        <authorList>
            <person name="Almutairi H."/>
            <person name="Gatherer D."/>
        </authorList>
    </citation>
    <scope>NUCLEOTIDE SEQUENCE [LARGE SCALE GENOMIC DNA]</scope>
    <source>
        <strain evidence="2 3">C119</strain>
    </source>
</reference>
<dbReference type="OrthoDB" id="277625at2759"/>
<evidence type="ECO:0000256" key="1">
    <source>
        <dbReference type="SAM" id="MobiDB-lite"/>
    </source>
</evidence>
<feature type="compositionally biased region" description="Low complexity" evidence="1">
    <location>
        <begin position="70"/>
        <end position="83"/>
    </location>
</feature>
<dbReference type="Proteomes" id="UP000674318">
    <property type="component" value="Chromosome 32"/>
</dbReference>
<comment type="caution">
    <text evidence="2">The sequence shown here is derived from an EMBL/GenBank/DDBJ whole genome shotgun (WGS) entry which is preliminary data.</text>
</comment>
<feature type="compositionally biased region" description="Basic and acidic residues" evidence="1">
    <location>
        <begin position="26"/>
        <end position="40"/>
    </location>
</feature>
<feature type="compositionally biased region" description="Basic and acidic residues" evidence="1">
    <location>
        <begin position="1"/>
        <end position="19"/>
    </location>
</feature>
<dbReference type="PROSITE" id="PS50890">
    <property type="entry name" value="PUA"/>
    <property type="match status" value="1"/>
</dbReference>
<dbReference type="GeneID" id="94288577"/>
<sequence length="670" mass="73243">MDFDEVARATRAAIARERGGGGQSSSKREQDLGVILEKHSGASGASHKSIPASTRRPASSAVEGYDEVAQESFSATSQQQQQARLNAPLHSFGRKGSHGRYSLQDMLKDCLTDGQWARAFQFFTTAVEQACRQVLVSGGTTKGVAADGGVGALATSSDSSGVPVSSRESECFSTLRKMLAALPPTRAGERTMHVKNIHGIMRWTGWHYYLLWKCLLEAGRVEEVQRVWSVMQQTGFVEYQLEERTVNSMMALLRRTSSSTEVMVAAIVPPGDSVGESRTHLKGIRRELVKGLEQAAAARGFKLDGANRRTAEGIRIVEALERTEEGRESQKALANGDGVHGDSANLVFSARTDEVAVAVGDFNGLLRRARSVEATDRVLRMMTKLNIEKKPDTYASLIAALHNPQYVLLGHTAEELATHQAGGSASGKPPEGEVGRGPTKVGPAFGDGSTLEDHSLAKKSYEAYKQKRIEAGLAWFAACPSTHRTADVFNELLYLLRAKAHWSQFDRLLVQFRGNAVVTQTTWPEALTDAESPVSNAGAAASESSSVPGPILPPNWSAWPNGKTYELLIHRARYVHQWEVMWALYKEMIATGVNGTPRLYEVLLLEARSHPPKWVLATRDSGNLDASSSFLFRLYEELRSNGGDVHSLKGTLSVVNAWTRSRARLNRWDS</sequence>
<dbReference type="RefSeq" id="XP_067754657.1">
    <property type="nucleotide sequence ID" value="XM_067898500.1"/>
</dbReference>
<dbReference type="EMBL" id="JAFJZO010000032">
    <property type="protein sequence ID" value="KAG5496174.1"/>
    <property type="molecule type" value="Genomic_DNA"/>
</dbReference>
<accession>A0A836L2T8</accession>